<sequence length="148" mass="16413">MALSGVLSFSSCTVFDTPEIREPDEMTVQILSFQDAKANIRIESHCHNQNGIGFTFKGGELDLMLDSFKLGRAIIDTSFKVAAHSDFMVPIQLTIDAAEMGKTNMDFTKGVNVTVDGKMKGSAFGINRELPIHYEKKHTINLILPYKL</sequence>
<accession>A0A4Q7N3M7</accession>
<organism evidence="1 2">
    <name type="scientific">Pseudobacter ginsenosidimutans</name>
    <dbReference type="NCBI Taxonomy" id="661488"/>
    <lineage>
        <taxon>Bacteria</taxon>
        <taxon>Pseudomonadati</taxon>
        <taxon>Bacteroidota</taxon>
        <taxon>Chitinophagia</taxon>
        <taxon>Chitinophagales</taxon>
        <taxon>Chitinophagaceae</taxon>
        <taxon>Pseudobacter</taxon>
    </lineage>
</organism>
<dbReference type="Proteomes" id="UP000293874">
    <property type="component" value="Unassembled WGS sequence"/>
</dbReference>
<dbReference type="SUPFAM" id="SSF117070">
    <property type="entry name" value="LEA14-like"/>
    <property type="match status" value="1"/>
</dbReference>
<protein>
    <submittedName>
        <fullName evidence="1">LEA14-like dessication related protein</fullName>
    </submittedName>
</protein>
<dbReference type="EMBL" id="SGXA01000001">
    <property type="protein sequence ID" value="RZS75538.1"/>
    <property type="molecule type" value="Genomic_DNA"/>
</dbReference>
<dbReference type="AlphaFoldDB" id="A0A4Q7N3M7"/>
<reference evidence="1 2" key="1">
    <citation type="submission" date="2019-02" db="EMBL/GenBank/DDBJ databases">
        <title>Genomic Encyclopedia of Type Strains, Phase IV (KMG-IV): sequencing the most valuable type-strain genomes for metagenomic binning, comparative biology and taxonomic classification.</title>
        <authorList>
            <person name="Goeker M."/>
        </authorList>
    </citation>
    <scope>NUCLEOTIDE SEQUENCE [LARGE SCALE GENOMIC DNA]</scope>
    <source>
        <strain evidence="1 2">DSM 18116</strain>
    </source>
</reference>
<comment type="caution">
    <text evidence="1">The sequence shown here is derived from an EMBL/GenBank/DDBJ whole genome shotgun (WGS) entry which is preliminary data.</text>
</comment>
<evidence type="ECO:0000313" key="2">
    <source>
        <dbReference type="Proteomes" id="UP000293874"/>
    </source>
</evidence>
<name>A0A4Q7N3M7_9BACT</name>
<evidence type="ECO:0000313" key="1">
    <source>
        <dbReference type="EMBL" id="RZS75538.1"/>
    </source>
</evidence>
<proteinExistence type="predicted"/>
<gene>
    <name evidence="1" type="ORF">EV199_1407</name>
</gene>
<keyword evidence="2" id="KW-1185">Reference proteome</keyword>
<dbReference type="Gene3D" id="2.60.40.1820">
    <property type="match status" value="1"/>
</dbReference>